<dbReference type="AlphaFoldDB" id="A0A8T2T3R3"/>
<dbReference type="OrthoDB" id="1901794at2759"/>
<accession>A0A8T2T3R3</accession>
<feature type="domain" description="Myb/SANT-like DNA-binding" evidence="2">
    <location>
        <begin position="76"/>
        <end position="156"/>
    </location>
</feature>
<evidence type="ECO:0000256" key="1">
    <source>
        <dbReference type="SAM" id="MobiDB-lite"/>
    </source>
</evidence>
<dbReference type="PANTHER" id="PTHR31307">
    <property type="entry name" value="TRIHELIX TRANSCRIPTION FACTOR ASIL2"/>
    <property type="match status" value="1"/>
</dbReference>
<protein>
    <recommendedName>
        <fullName evidence="2">Myb/SANT-like DNA-binding domain-containing protein</fullName>
    </recommendedName>
</protein>
<dbReference type="PANTHER" id="PTHR31307:SF63">
    <property type="entry name" value="MYB_SANT-LIKE DNA-BINDING DOMAIN-CONTAINING PROTEIN"/>
    <property type="match status" value="1"/>
</dbReference>
<proteinExistence type="predicted"/>
<reference evidence="3" key="1">
    <citation type="submission" date="2021-08" db="EMBL/GenBank/DDBJ databases">
        <title>WGS assembly of Ceratopteris richardii.</title>
        <authorList>
            <person name="Marchant D.B."/>
            <person name="Chen G."/>
            <person name="Jenkins J."/>
            <person name="Shu S."/>
            <person name="Leebens-Mack J."/>
            <person name="Grimwood J."/>
            <person name="Schmutz J."/>
            <person name="Soltis P."/>
            <person name="Soltis D."/>
            <person name="Chen Z.-H."/>
        </authorList>
    </citation>
    <scope>NUCLEOTIDE SEQUENCE</scope>
    <source>
        <strain evidence="3">Whitten #5841</strain>
        <tissue evidence="3">Leaf</tissue>
    </source>
</reference>
<name>A0A8T2T3R3_CERRI</name>
<evidence type="ECO:0000313" key="3">
    <source>
        <dbReference type="EMBL" id="KAH7405121.1"/>
    </source>
</evidence>
<dbReference type="InterPro" id="IPR044823">
    <property type="entry name" value="ASIL1/2-like"/>
</dbReference>
<dbReference type="EMBL" id="CM035420">
    <property type="protein sequence ID" value="KAH7405121.1"/>
    <property type="molecule type" value="Genomic_DNA"/>
</dbReference>
<comment type="caution">
    <text evidence="3">The sequence shown here is derived from an EMBL/GenBank/DDBJ whole genome shotgun (WGS) entry which is preliminary data.</text>
</comment>
<dbReference type="Proteomes" id="UP000825935">
    <property type="component" value="Chromosome 15"/>
</dbReference>
<organism evidence="3 4">
    <name type="scientific">Ceratopteris richardii</name>
    <name type="common">Triangle waterfern</name>
    <dbReference type="NCBI Taxonomy" id="49495"/>
    <lineage>
        <taxon>Eukaryota</taxon>
        <taxon>Viridiplantae</taxon>
        <taxon>Streptophyta</taxon>
        <taxon>Embryophyta</taxon>
        <taxon>Tracheophyta</taxon>
        <taxon>Polypodiopsida</taxon>
        <taxon>Polypodiidae</taxon>
        <taxon>Polypodiales</taxon>
        <taxon>Pteridineae</taxon>
        <taxon>Pteridaceae</taxon>
        <taxon>Parkerioideae</taxon>
        <taxon>Ceratopteris</taxon>
    </lineage>
</organism>
<sequence>MAFPRENIYIPFVDAEGEEYVPSSQQFSYMQMLSDSFDTHHESSHTSSQGQHSSHVEGASSDRSLGKRSRGVICDDAHTMTLIKCFEEVYLRIRRGNLRTKDWDDVSNSFNKEALVDFTSDQVRNDIDTLKKQHKKEAKKQSMTGSIPSSWKYFDVCECIWGSTPKVTGLQGAFDSDAREIPNEEGNDDPPMQEEIGIDVNAEDFNLEGVRGKRARQQRNSMDSTGKFMMEGVSQMICALKEMNNAQIQSQERMQEKDNNFKLQMAEIQRSMLETQRSMFLEIVKGMQLNENP</sequence>
<feature type="region of interest" description="Disordered" evidence="1">
    <location>
        <begin position="38"/>
        <end position="66"/>
    </location>
</feature>
<keyword evidence="4" id="KW-1185">Reference proteome</keyword>
<dbReference type="Pfam" id="PF13837">
    <property type="entry name" value="Myb_DNA-bind_4"/>
    <property type="match status" value="1"/>
</dbReference>
<gene>
    <name evidence="3" type="ORF">KP509_15G057300</name>
</gene>
<dbReference type="InterPro" id="IPR044822">
    <property type="entry name" value="Myb_DNA-bind_4"/>
</dbReference>
<evidence type="ECO:0000259" key="2">
    <source>
        <dbReference type="Pfam" id="PF13837"/>
    </source>
</evidence>
<evidence type="ECO:0000313" key="4">
    <source>
        <dbReference type="Proteomes" id="UP000825935"/>
    </source>
</evidence>